<evidence type="ECO:0000256" key="3">
    <source>
        <dbReference type="ARBA" id="ARBA00023163"/>
    </source>
</evidence>
<evidence type="ECO:0000256" key="2">
    <source>
        <dbReference type="ARBA" id="ARBA00023125"/>
    </source>
</evidence>
<dbReference type="PANTHER" id="PTHR43537:SF45">
    <property type="entry name" value="GNTR FAMILY REGULATORY PROTEIN"/>
    <property type="match status" value="1"/>
</dbReference>
<dbReference type="Pfam" id="PF00392">
    <property type="entry name" value="GntR"/>
    <property type="match status" value="1"/>
</dbReference>
<evidence type="ECO:0000313" key="5">
    <source>
        <dbReference type="EMBL" id="OLO10079.1"/>
    </source>
</evidence>
<accession>A0A1Q8T8R8</accession>
<keyword evidence="3" id="KW-0804">Transcription</keyword>
<keyword evidence="2" id="KW-0238">DNA-binding</keyword>
<reference evidence="5 6" key="1">
    <citation type="submission" date="2016-12" db="EMBL/GenBank/DDBJ databases">
        <title>Draft genome sequences of strains Salinicola socius SMB35, Salinicola sp. MH3R3-1 and Chromohalobacter sp. SMB17 from the Verkhnekamsk potash mining region of Russia.</title>
        <authorList>
            <person name="Mavrodi D.V."/>
            <person name="Olsson B.E."/>
            <person name="Korsakova E.S."/>
            <person name="Pyankova A."/>
            <person name="Mavrodi O.V."/>
            <person name="Plotnikova E.G."/>
        </authorList>
    </citation>
    <scope>NUCLEOTIDE SEQUENCE [LARGE SCALE GENOMIC DNA]</scope>
    <source>
        <strain evidence="5 6">SMB17</strain>
    </source>
</reference>
<evidence type="ECO:0000259" key="4">
    <source>
        <dbReference type="PROSITE" id="PS50949"/>
    </source>
</evidence>
<dbReference type="STRING" id="223900.GCA_000821045_02284"/>
<dbReference type="Gene3D" id="1.10.10.10">
    <property type="entry name" value="Winged helix-like DNA-binding domain superfamily/Winged helix DNA-binding domain"/>
    <property type="match status" value="1"/>
</dbReference>
<comment type="caution">
    <text evidence="5">The sequence shown here is derived from an EMBL/GenBank/DDBJ whole genome shotgun (WGS) entry which is preliminary data.</text>
</comment>
<dbReference type="Pfam" id="PF07729">
    <property type="entry name" value="FCD"/>
    <property type="match status" value="1"/>
</dbReference>
<dbReference type="InterPro" id="IPR008920">
    <property type="entry name" value="TF_FadR/GntR_C"/>
</dbReference>
<dbReference type="InterPro" id="IPR000524">
    <property type="entry name" value="Tscrpt_reg_HTH_GntR"/>
</dbReference>
<name>A0A1Q8T8R8_9GAMM</name>
<dbReference type="SMART" id="SM00345">
    <property type="entry name" value="HTH_GNTR"/>
    <property type="match status" value="1"/>
</dbReference>
<dbReference type="InterPro" id="IPR036390">
    <property type="entry name" value="WH_DNA-bd_sf"/>
</dbReference>
<organism evidence="5 6">
    <name type="scientific">Chromohalobacter japonicus</name>
    <dbReference type="NCBI Taxonomy" id="223900"/>
    <lineage>
        <taxon>Bacteria</taxon>
        <taxon>Pseudomonadati</taxon>
        <taxon>Pseudomonadota</taxon>
        <taxon>Gammaproteobacteria</taxon>
        <taxon>Oceanospirillales</taxon>
        <taxon>Halomonadaceae</taxon>
        <taxon>Chromohalobacter</taxon>
    </lineage>
</organism>
<dbReference type="InterPro" id="IPR036388">
    <property type="entry name" value="WH-like_DNA-bd_sf"/>
</dbReference>
<evidence type="ECO:0000256" key="1">
    <source>
        <dbReference type="ARBA" id="ARBA00023015"/>
    </source>
</evidence>
<dbReference type="AlphaFoldDB" id="A0A1Q8T8R8"/>
<sequence length="322" mass="36870">MARSLKDQLYRVVRDAIEDGRLEPGLVLLEGHLAEHFAMSRSPVRQTLARLHEEGRICRFEGRGYQVGAQPGDAVRRSLGRSDFRASRIERTDTWRAHAESVERDVVLCSMKGRFELNELQLARSLSVSRTLTHRILLYLQSIGVVEKVKYSSWTVVPLDDTRLHDLYQARRQLEPFMMTRAAETLSDADIQRYLTRLDDAARDYPKVPSALLDALENDLHHEALMRGNNAEIMTMLRRTRPILLISKHLLGSSIELPSVAPFFDEHRHVFEKARARRVEDAGRALEEHLARSESQVQARLSDFREAGAIEVPDYLREVAPS</sequence>
<dbReference type="SUPFAM" id="SSF46785">
    <property type="entry name" value="Winged helix' DNA-binding domain"/>
    <property type="match status" value="2"/>
</dbReference>
<dbReference type="GO" id="GO:0003677">
    <property type="term" value="F:DNA binding"/>
    <property type="evidence" value="ECO:0007669"/>
    <property type="project" value="UniProtKB-KW"/>
</dbReference>
<dbReference type="SUPFAM" id="SSF48008">
    <property type="entry name" value="GntR ligand-binding domain-like"/>
    <property type="match status" value="1"/>
</dbReference>
<dbReference type="Proteomes" id="UP000186806">
    <property type="component" value="Unassembled WGS sequence"/>
</dbReference>
<feature type="domain" description="HTH gntR-type" evidence="4">
    <location>
        <begin position="3"/>
        <end position="70"/>
    </location>
</feature>
<dbReference type="GO" id="GO:0003700">
    <property type="term" value="F:DNA-binding transcription factor activity"/>
    <property type="evidence" value="ECO:0007669"/>
    <property type="project" value="InterPro"/>
</dbReference>
<keyword evidence="1" id="KW-0805">Transcription regulation</keyword>
<gene>
    <name evidence="5" type="ORF">BTW10_16725</name>
</gene>
<dbReference type="SMART" id="SM00895">
    <property type="entry name" value="FCD"/>
    <property type="match status" value="1"/>
</dbReference>
<dbReference type="RefSeq" id="WP_075370381.1">
    <property type="nucleotide sequence ID" value="NZ_MSDQ01000044.1"/>
</dbReference>
<dbReference type="EMBL" id="MSDQ01000044">
    <property type="protein sequence ID" value="OLO10079.1"/>
    <property type="molecule type" value="Genomic_DNA"/>
</dbReference>
<evidence type="ECO:0000313" key="6">
    <source>
        <dbReference type="Proteomes" id="UP000186806"/>
    </source>
</evidence>
<dbReference type="Gene3D" id="1.20.120.530">
    <property type="entry name" value="GntR ligand-binding domain-like"/>
    <property type="match status" value="1"/>
</dbReference>
<proteinExistence type="predicted"/>
<protein>
    <submittedName>
        <fullName evidence="5">GntR family transcriptional regulator</fullName>
    </submittedName>
</protein>
<dbReference type="InterPro" id="IPR011711">
    <property type="entry name" value="GntR_C"/>
</dbReference>
<dbReference type="PANTHER" id="PTHR43537">
    <property type="entry name" value="TRANSCRIPTIONAL REGULATOR, GNTR FAMILY"/>
    <property type="match status" value="1"/>
</dbReference>
<dbReference type="PROSITE" id="PS50949">
    <property type="entry name" value="HTH_GNTR"/>
    <property type="match status" value="1"/>
</dbReference>
<keyword evidence="6" id="KW-1185">Reference proteome</keyword>